<keyword evidence="2" id="KW-0808">Transferase</keyword>
<sequence>MPIGKGRYSLNKAISSPEEEPTKCFSRRIESSLLIHPPVVPPQGQGVEDQNYEVSQDEVWNAVDEEERRKYQELRNSKEWQERERHILKIEDGKKAIGQRAKEIAQGRGFTPARCDAVEDAAKYVVDDLNNPKSEAWERIDEEVKGSDRKDSRN</sequence>
<evidence type="ECO:0000313" key="3">
    <source>
        <dbReference type="Proteomes" id="UP000325081"/>
    </source>
</evidence>
<dbReference type="OrthoDB" id="1325343at2759"/>
<dbReference type="GO" id="GO:0016746">
    <property type="term" value="F:acyltransferase activity"/>
    <property type="evidence" value="ECO:0007669"/>
    <property type="project" value="UniProtKB-KW"/>
</dbReference>
<protein>
    <submittedName>
        <fullName evidence="2">Glycerol-3-phosphate acyltransferase 1</fullName>
    </submittedName>
</protein>
<gene>
    <name evidence="2" type="ORF">STAS_22598</name>
</gene>
<comment type="caution">
    <text evidence="2">The sequence shown here is derived from an EMBL/GenBank/DDBJ whole genome shotgun (WGS) entry which is preliminary data.</text>
</comment>
<dbReference type="Proteomes" id="UP000325081">
    <property type="component" value="Unassembled WGS sequence"/>
</dbReference>
<dbReference type="AlphaFoldDB" id="A0A5A7QJV4"/>
<dbReference type="EMBL" id="BKCP01007183">
    <property type="protein sequence ID" value="GER45629.1"/>
    <property type="molecule type" value="Genomic_DNA"/>
</dbReference>
<organism evidence="2 3">
    <name type="scientific">Striga asiatica</name>
    <name type="common">Asiatic witchweed</name>
    <name type="synonym">Buchnera asiatica</name>
    <dbReference type="NCBI Taxonomy" id="4170"/>
    <lineage>
        <taxon>Eukaryota</taxon>
        <taxon>Viridiplantae</taxon>
        <taxon>Streptophyta</taxon>
        <taxon>Embryophyta</taxon>
        <taxon>Tracheophyta</taxon>
        <taxon>Spermatophyta</taxon>
        <taxon>Magnoliopsida</taxon>
        <taxon>eudicotyledons</taxon>
        <taxon>Gunneridae</taxon>
        <taxon>Pentapetalae</taxon>
        <taxon>asterids</taxon>
        <taxon>lamiids</taxon>
        <taxon>Lamiales</taxon>
        <taxon>Orobanchaceae</taxon>
        <taxon>Buchnereae</taxon>
        <taxon>Striga</taxon>
    </lineage>
</organism>
<evidence type="ECO:0000313" key="2">
    <source>
        <dbReference type="EMBL" id="GER45629.1"/>
    </source>
</evidence>
<accession>A0A5A7QJV4</accession>
<keyword evidence="3" id="KW-1185">Reference proteome</keyword>
<feature type="region of interest" description="Disordered" evidence="1">
    <location>
        <begin position="1"/>
        <end position="21"/>
    </location>
</feature>
<name>A0A5A7QJV4_STRAF</name>
<reference evidence="3" key="1">
    <citation type="journal article" date="2019" name="Curr. Biol.">
        <title>Genome Sequence of Striga asiatica Provides Insight into the Evolution of Plant Parasitism.</title>
        <authorList>
            <person name="Yoshida S."/>
            <person name="Kim S."/>
            <person name="Wafula E.K."/>
            <person name="Tanskanen J."/>
            <person name="Kim Y.M."/>
            <person name="Honaas L."/>
            <person name="Yang Z."/>
            <person name="Spallek T."/>
            <person name="Conn C.E."/>
            <person name="Ichihashi Y."/>
            <person name="Cheong K."/>
            <person name="Cui S."/>
            <person name="Der J.P."/>
            <person name="Gundlach H."/>
            <person name="Jiao Y."/>
            <person name="Hori C."/>
            <person name="Ishida J.K."/>
            <person name="Kasahara H."/>
            <person name="Kiba T."/>
            <person name="Kim M.S."/>
            <person name="Koo N."/>
            <person name="Laohavisit A."/>
            <person name="Lee Y.H."/>
            <person name="Lumba S."/>
            <person name="McCourt P."/>
            <person name="Mortimer J.C."/>
            <person name="Mutuku J.M."/>
            <person name="Nomura T."/>
            <person name="Sasaki-Sekimoto Y."/>
            <person name="Seto Y."/>
            <person name="Wang Y."/>
            <person name="Wakatake T."/>
            <person name="Sakakibara H."/>
            <person name="Demura T."/>
            <person name="Yamaguchi S."/>
            <person name="Yoneyama K."/>
            <person name="Manabe R.I."/>
            <person name="Nelson D.C."/>
            <person name="Schulman A.H."/>
            <person name="Timko M.P."/>
            <person name="dePamphilis C.W."/>
            <person name="Choi D."/>
            <person name="Shirasu K."/>
        </authorList>
    </citation>
    <scope>NUCLEOTIDE SEQUENCE [LARGE SCALE GENOMIC DNA]</scope>
    <source>
        <strain evidence="3">cv. UVA1</strain>
    </source>
</reference>
<proteinExistence type="predicted"/>
<keyword evidence="2" id="KW-0012">Acyltransferase</keyword>
<evidence type="ECO:0000256" key="1">
    <source>
        <dbReference type="SAM" id="MobiDB-lite"/>
    </source>
</evidence>